<feature type="domain" description="RNase H type-2" evidence="17">
    <location>
        <begin position="14"/>
        <end position="202"/>
    </location>
</feature>
<dbReference type="EC" id="3.1.26.4" evidence="6 14"/>
<name>A0ABU0ATV6_9FIRM</name>
<sequence>MIDYEGKYLGQGYKNIVGIDEVGRGCLFGDVVAAAVIMPENRILGVNDSKKLTEKQRESLYDKILRDAIAVGIGRMDSVTIDKVNIKMATHLAMLLAVENLRTRDNLRIYPDLLLIDAEHIETKIDQVDIIKGDANCYSIACASIVAKVFRDRLCKKWEKMYPGYGIEKHKGYGTKAHRDAIKELGSSKLHRQSFLKNKDNW</sequence>
<dbReference type="HAMAP" id="MF_00052_B">
    <property type="entry name" value="RNase_HII_B"/>
    <property type="match status" value="1"/>
</dbReference>
<dbReference type="CDD" id="cd07182">
    <property type="entry name" value="RNase_HII_bacteria_HII_like"/>
    <property type="match status" value="1"/>
</dbReference>
<comment type="cofactor">
    <cofactor evidence="14 15">
        <name>Mn(2+)</name>
        <dbReference type="ChEBI" id="CHEBI:29035"/>
    </cofactor>
    <cofactor evidence="14 15">
        <name>Mg(2+)</name>
        <dbReference type="ChEBI" id="CHEBI:18420"/>
    </cofactor>
    <text evidence="14 15">Manganese or magnesium. Binds 1 divalent metal ion per monomer in the absence of substrate. May bind a second metal ion after substrate binding.</text>
</comment>
<evidence type="ECO:0000256" key="9">
    <source>
        <dbReference type="ARBA" id="ARBA00022722"/>
    </source>
</evidence>
<dbReference type="SUPFAM" id="SSF53098">
    <property type="entry name" value="Ribonuclease H-like"/>
    <property type="match status" value="1"/>
</dbReference>
<dbReference type="EMBL" id="JAUSTN010000001">
    <property type="protein sequence ID" value="MDQ0274222.1"/>
    <property type="molecule type" value="Genomic_DNA"/>
</dbReference>
<accession>A0ABU0ATV6</accession>
<comment type="function">
    <text evidence="3 14 16">Endonuclease that specifically degrades the RNA of RNA-DNA hybrids.</text>
</comment>
<dbReference type="PROSITE" id="PS51975">
    <property type="entry name" value="RNASE_H_2"/>
    <property type="match status" value="1"/>
</dbReference>
<proteinExistence type="inferred from homology"/>
<comment type="subcellular location">
    <subcellularLocation>
        <location evidence="4 14">Cytoplasm</location>
    </subcellularLocation>
</comment>
<evidence type="ECO:0000256" key="13">
    <source>
        <dbReference type="ARBA" id="ARBA00023211"/>
    </source>
</evidence>
<comment type="caution">
    <text evidence="18">The sequence shown here is derived from an EMBL/GenBank/DDBJ whole genome shotgun (WGS) entry which is preliminary data.</text>
</comment>
<evidence type="ECO:0000256" key="12">
    <source>
        <dbReference type="ARBA" id="ARBA00022801"/>
    </source>
</evidence>
<dbReference type="InterPro" id="IPR022898">
    <property type="entry name" value="RNase_HII"/>
</dbReference>
<keyword evidence="13 14" id="KW-0464">Manganese</keyword>
<comment type="similarity">
    <text evidence="5 14 16">Belongs to the RNase HII family.</text>
</comment>
<keyword evidence="11 14" id="KW-0255">Endonuclease</keyword>
<comment type="catalytic activity">
    <reaction evidence="1 14 15 16">
        <text>Endonucleolytic cleavage to 5'-phosphomonoester.</text>
        <dbReference type="EC" id="3.1.26.4"/>
    </reaction>
</comment>
<feature type="binding site" evidence="14 15">
    <location>
        <position position="20"/>
    </location>
    <ligand>
        <name>a divalent metal cation</name>
        <dbReference type="ChEBI" id="CHEBI:60240"/>
    </ligand>
</feature>
<evidence type="ECO:0000256" key="16">
    <source>
        <dbReference type="RuleBase" id="RU003515"/>
    </source>
</evidence>
<evidence type="ECO:0000256" key="1">
    <source>
        <dbReference type="ARBA" id="ARBA00000077"/>
    </source>
</evidence>
<dbReference type="PANTHER" id="PTHR10954">
    <property type="entry name" value="RIBONUCLEASE H2 SUBUNIT A"/>
    <property type="match status" value="1"/>
</dbReference>
<keyword evidence="9 14" id="KW-0540">Nuclease</keyword>
<dbReference type="Proteomes" id="UP001236559">
    <property type="component" value="Unassembled WGS sequence"/>
</dbReference>
<feature type="binding site" evidence="14 15">
    <location>
        <position position="117"/>
    </location>
    <ligand>
        <name>a divalent metal cation</name>
        <dbReference type="ChEBI" id="CHEBI:60240"/>
    </ligand>
</feature>
<dbReference type="InterPro" id="IPR036397">
    <property type="entry name" value="RNaseH_sf"/>
</dbReference>
<evidence type="ECO:0000256" key="4">
    <source>
        <dbReference type="ARBA" id="ARBA00004496"/>
    </source>
</evidence>
<keyword evidence="8 14" id="KW-0963">Cytoplasm</keyword>
<evidence type="ECO:0000256" key="2">
    <source>
        <dbReference type="ARBA" id="ARBA00001946"/>
    </source>
</evidence>
<feature type="binding site" evidence="14 15">
    <location>
        <position position="21"/>
    </location>
    <ligand>
        <name>a divalent metal cation</name>
        <dbReference type="ChEBI" id="CHEBI:60240"/>
    </ligand>
</feature>
<evidence type="ECO:0000256" key="8">
    <source>
        <dbReference type="ARBA" id="ARBA00022490"/>
    </source>
</evidence>
<dbReference type="NCBIfam" id="NF000594">
    <property type="entry name" value="PRK00015.1-1"/>
    <property type="match status" value="1"/>
</dbReference>
<dbReference type="Gene3D" id="3.30.420.10">
    <property type="entry name" value="Ribonuclease H-like superfamily/Ribonuclease H"/>
    <property type="match status" value="1"/>
</dbReference>
<protein>
    <recommendedName>
        <fullName evidence="7 14">Ribonuclease HII</fullName>
        <shortName evidence="14">RNase HII</shortName>
        <ecNumber evidence="6 14">3.1.26.4</ecNumber>
    </recommendedName>
</protein>
<evidence type="ECO:0000256" key="3">
    <source>
        <dbReference type="ARBA" id="ARBA00004065"/>
    </source>
</evidence>
<keyword evidence="19" id="KW-1185">Reference proteome</keyword>
<evidence type="ECO:0000256" key="10">
    <source>
        <dbReference type="ARBA" id="ARBA00022723"/>
    </source>
</evidence>
<dbReference type="InterPro" id="IPR001352">
    <property type="entry name" value="RNase_HII/HIII"/>
</dbReference>
<evidence type="ECO:0000313" key="18">
    <source>
        <dbReference type="EMBL" id="MDQ0274222.1"/>
    </source>
</evidence>
<evidence type="ECO:0000313" key="19">
    <source>
        <dbReference type="Proteomes" id="UP001236559"/>
    </source>
</evidence>
<dbReference type="PANTHER" id="PTHR10954:SF18">
    <property type="entry name" value="RIBONUCLEASE HII"/>
    <property type="match status" value="1"/>
</dbReference>
<comment type="cofactor">
    <cofactor evidence="2">
        <name>Mg(2+)</name>
        <dbReference type="ChEBI" id="CHEBI:18420"/>
    </cofactor>
</comment>
<evidence type="ECO:0000256" key="11">
    <source>
        <dbReference type="ARBA" id="ARBA00022759"/>
    </source>
</evidence>
<reference evidence="18 19" key="1">
    <citation type="submission" date="2023-07" db="EMBL/GenBank/DDBJ databases">
        <title>Genomic Encyclopedia of Type Strains, Phase IV (KMG-IV): sequencing the most valuable type-strain genomes for metagenomic binning, comparative biology and taxonomic classification.</title>
        <authorList>
            <person name="Goeker M."/>
        </authorList>
    </citation>
    <scope>NUCLEOTIDE SEQUENCE [LARGE SCALE GENOMIC DNA]</scope>
    <source>
        <strain evidence="18 19">DSM 22616</strain>
    </source>
</reference>
<gene>
    <name evidence="14" type="primary">rnhB</name>
    <name evidence="18" type="ORF">J2S72_000218</name>
</gene>
<organism evidence="18 19">
    <name type="scientific">Peptoniphilus koenoeneniae</name>
    <dbReference type="NCBI Taxonomy" id="507751"/>
    <lineage>
        <taxon>Bacteria</taxon>
        <taxon>Bacillati</taxon>
        <taxon>Bacillota</taxon>
        <taxon>Tissierellia</taxon>
        <taxon>Tissierellales</taxon>
        <taxon>Peptoniphilaceae</taxon>
        <taxon>Peptoniphilus</taxon>
    </lineage>
</organism>
<dbReference type="NCBIfam" id="NF000595">
    <property type="entry name" value="PRK00015.1-3"/>
    <property type="match status" value="1"/>
</dbReference>
<dbReference type="InterPro" id="IPR012337">
    <property type="entry name" value="RNaseH-like_sf"/>
</dbReference>
<evidence type="ECO:0000259" key="17">
    <source>
        <dbReference type="PROSITE" id="PS51975"/>
    </source>
</evidence>
<dbReference type="GO" id="GO:0004523">
    <property type="term" value="F:RNA-DNA hybrid ribonuclease activity"/>
    <property type="evidence" value="ECO:0007669"/>
    <property type="project" value="UniProtKB-EC"/>
</dbReference>
<evidence type="ECO:0000256" key="7">
    <source>
        <dbReference type="ARBA" id="ARBA00019179"/>
    </source>
</evidence>
<keyword evidence="10 14" id="KW-0479">Metal-binding</keyword>
<dbReference type="InterPro" id="IPR024567">
    <property type="entry name" value="RNase_HII/HIII_dom"/>
</dbReference>
<keyword evidence="12 14" id="KW-0378">Hydrolase</keyword>
<evidence type="ECO:0000256" key="14">
    <source>
        <dbReference type="HAMAP-Rule" id="MF_00052"/>
    </source>
</evidence>
<evidence type="ECO:0000256" key="6">
    <source>
        <dbReference type="ARBA" id="ARBA00012180"/>
    </source>
</evidence>
<evidence type="ECO:0000256" key="5">
    <source>
        <dbReference type="ARBA" id="ARBA00007383"/>
    </source>
</evidence>
<evidence type="ECO:0000256" key="15">
    <source>
        <dbReference type="PROSITE-ProRule" id="PRU01319"/>
    </source>
</evidence>
<dbReference type="Pfam" id="PF01351">
    <property type="entry name" value="RNase_HII"/>
    <property type="match status" value="1"/>
</dbReference>
<dbReference type="RefSeq" id="WP_023056292.1">
    <property type="nucleotide sequence ID" value="NZ_JAUSTN010000001.1"/>
</dbReference>